<dbReference type="AlphaFoldDB" id="A0AAF0IWP0"/>
<dbReference type="SUPFAM" id="SSF81383">
    <property type="entry name" value="F-box domain"/>
    <property type="match status" value="1"/>
</dbReference>
<dbReference type="EMBL" id="CP119936">
    <property type="protein sequence ID" value="WFD03246.1"/>
    <property type="molecule type" value="Genomic_DNA"/>
</dbReference>
<reference evidence="2" key="1">
    <citation type="submission" date="2023-03" db="EMBL/GenBank/DDBJ databases">
        <title>Mating type loci evolution in Malassezia.</title>
        <authorList>
            <person name="Coelho M.A."/>
        </authorList>
    </citation>
    <scope>NUCLEOTIDE SEQUENCE</scope>
    <source>
        <strain evidence="2">CBS 7876</strain>
    </source>
</reference>
<proteinExistence type="predicted"/>
<name>A0AAF0IWP0_9BASI</name>
<dbReference type="SUPFAM" id="SSF48452">
    <property type="entry name" value="TPR-like"/>
    <property type="match status" value="1"/>
</dbReference>
<dbReference type="InterPro" id="IPR036047">
    <property type="entry name" value="F-box-like_dom_sf"/>
</dbReference>
<keyword evidence="3" id="KW-1185">Reference proteome</keyword>
<protein>
    <recommendedName>
        <fullName evidence="1">F-box domain-containing protein</fullName>
    </recommendedName>
</protein>
<dbReference type="Gene3D" id="1.25.40.10">
    <property type="entry name" value="Tetratricopeptide repeat domain"/>
    <property type="match status" value="1"/>
</dbReference>
<dbReference type="PANTHER" id="PTHR20933:SF4">
    <property type="entry name" value="F-BOX INVOLVED IN POLYQ PATHOGENESIS, ISOFORM A"/>
    <property type="match status" value="1"/>
</dbReference>
<feature type="domain" description="F-box" evidence="1">
    <location>
        <begin position="109"/>
        <end position="156"/>
    </location>
</feature>
<dbReference type="GO" id="GO:0031398">
    <property type="term" value="P:positive regulation of protein ubiquitination"/>
    <property type="evidence" value="ECO:0007669"/>
    <property type="project" value="TreeGrafter"/>
</dbReference>
<dbReference type="SMART" id="SM00256">
    <property type="entry name" value="FBOX"/>
    <property type="match status" value="1"/>
</dbReference>
<evidence type="ECO:0000259" key="1">
    <source>
        <dbReference type="PROSITE" id="PS50181"/>
    </source>
</evidence>
<dbReference type="Pfam" id="PF12937">
    <property type="entry name" value="F-box-like"/>
    <property type="match status" value="1"/>
</dbReference>
<sequence length="595" mass="62872">MDDAARGSSERARPAHAAAAQQLARASAHARRGDVRRALADVRDALARAPRSAEVLVHAAHVFLQLAYRDKALRVLRAAERCAPAPAVAARLAALRHAAEAPASAPPPPSGAPRLPPETLVQILGYLDFASLCAAAGVCRAWRQCACAHSALWHTLVVGRASGSAAPAKVRLQRQRALLALYLRRGARQVRDVTLVPPLADTSAVRDVLQPAALTTLTVHCQHAHAAAWVAWAVQIPTLAALAVHAHGAETHAWLAPPLDVGAARCTLRRLALHGTPPLADDDATRRVCARLERLAYSAPAGVAALRPLRAQWAPAVQRLVRHAQHTLTELVLDGDAVWAIDAFAAPGAAACLPALHTLHAPLKCLGAAAALPALTTLGVQVSPPHAPDGTRAALLRFAASVARSVRHGHLRITRDSPTGLVAALLRLWTPLETLTVTWDDAVHAEAPALARAHELQRPLTAALLVRLLTPGALVDDVLCPALHTLALGADATLRGRELCELVGMRVLLAQRCSVAAARDALAQRRLAARAPDVDAPLAARIHTLDVAACRELAPEAVAFLRQHCDVRWSADAAERARHAARAPRSARDRLAGIG</sequence>
<evidence type="ECO:0000313" key="2">
    <source>
        <dbReference type="EMBL" id="WFD03246.1"/>
    </source>
</evidence>
<gene>
    <name evidence="2" type="ORF">MOBT1_001935</name>
</gene>
<organism evidence="2 3">
    <name type="scientific">Malassezia obtusa</name>
    <dbReference type="NCBI Taxonomy" id="76774"/>
    <lineage>
        <taxon>Eukaryota</taxon>
        <taxon>Fungi</taxon>
        <taxon>Dikarya</taxon>
        <taxon>Basidiomycota</taxon>
        <taxon>Ustilaginomycotina</taxon>
        <taxon>Malasseziomycetes</taxon>
        <taxon>Malasseziales</taxon>
        <taxon>Malasseziaceae</taxon>
        <taxon>Malassezia</taxon>
    </lineage>
</organism>
<dbReference type="InterPro" id="IPR001810">
    <property type="entry name" value="F-box_dom"/>
</dbReference>
<dbReference type="PANTHER" id="PTHR20933">
    <property type="entry name" value="F-BOX ONLY PROTEIN 33"/>
    <property type="match status" value="1"/>
</dbReference>
<dbReference type="PROSITE" id="PS50181">
    <property type="entry name" value="FBOX"/>
    <property type="match status" value="1"/>
</dbReference>
<dbReference type="Gene3D" id="1.20.1280.50">
    <property type="match status" value="1"/>
</dbReference>
<evidence type="ECO:0000313" key="3">
    <source>
        <dbReference type="Proteomes" id="UP001214603"/>
    </source>
</evidence>
<dbReference type="InterPro" id="IPR011990">
    <property type="entry name" value="TPR-like_helical_dom_sf"/>
</dbReference>
<dbReference type="Proteomes" id="UP001214603">
    <property type="component" value="Chromosome 3"/>
</dbReference>
<accession>A0AAF0IWP0</accession>